<dbReference type="EMBL" id="CAJOBD010007026">
    <property type="protein sequence ID" value="CAF4076485.1"/>
    <property type="molecule type" value="Genomic_DNA"/>
</dbReference>
<dbReference type="Proteomes" id="UP000663836">
    <property type="component" value="Unassembled WGS sequence"/>
</dbReference>
<protein>
    <submittedName>
        <fullName evidence="3">Uncharacterized protein</fullName>
    </submittedName>
</protein>
<name>A0A819TKU5_9BILA</name>
<dbReference type="AlphaFoldDB" id="A0A819TKU5"/>
<gene>
    <name evidence="3" type="ORF">JBS370_LOCUS30452</name>
    <name evidence="2" type="ORF">ZHD862_LOCUS35551</name>
</gene>
<dbReference type="SUPFAM" id="SSF55136">
    <property type="entry name" value="Probable bacterial effector-binding domain"/>
    <property type="match status" value="1"/>
</dbReference>
<dbReference type="Proteomes" id="UP000663864">
    <property type="component" value="Unassembled WGS sequence"/>
</dbReference>
<reference evidence="3" key="1">
    <citation type="submission" date="2021-02" db="EMBL/GenBank/DDBJ databases">
        <authorList>
            <person name="Nowell W R."/>
        </authorList>
    </citation>
    <scope>NUCLEOTIDE SEQUENCE</scope>
</reference>
<accession>A0A819TKU5</accession>
<evidence type="ECO:0000256" key="1">
    <source>
        <dbReference type="ARBA" id="ARBA00009817"/>
    </source>
</evidence>
<dbReference type="InterPro" id="IPR006917">
    <property type="entry name" value="SOUL_heme-bd"/>
</dbReference>
<sequence>MFGIPAKTDFSSNTGSGFFRLFKYISLNNNTQGKISITAPVIMQESECDSDIKRRMSFIMSSSRFQSSDKISTASDKNIEIIEQDNLFNIGSITFNMSIIREKNAIK</sequence>
<evidence type="ECO:0000313" key="2">
    <source>
        <dbReference type="EMBL" id="CAF1457794.1"/>
    </source>
</evidence>
<comment type="similarity">
    <text evidence="1">Belongs to the HEBP family.</text>
</comment>
<dbReference type="Pfam" id="PF04832">
    <property type="entry name" value="SOUL"/>
    <property type="match status" value="1"/>
</dbReference>
<dbReference type="Gene3D" id="3.20.80.10">
    <property type="entry name" value="Regulatory factor, effector binding domain"/>
    <property type="match status" value="1"/>
</dbReference>
<comment type="caution">
    <text evidence="3">The sequence shown here is derived from an EMBL/GenBank/DDBJ whole genome shotgun (WGS) entry which is preliminary data.</text>
</comment>
<proteinExistence type="inferred from homology"/>
<evidence type="ECO:0000313" key="3">
    <source>
        <dbReference type="EMBL" id="CAF4076485.1"/>
    </source>
</evidence>
<dbReference type="EMBL" id="CAJNOT010005184">
    <property type="protein sequence ID" value="CAF1457794.1"/>
    <property type="molecule type" value="Genomic_DNA"/>
</dbReference>
<evidence type="ECO:0000313" key="4">
    <source>
        <dbReference type="Proteomes" id="UP000663836"/>
    </source>
</evidence>
<dbReference type="InterPro" id="IPR011256">
    <property type="entry name" value="Reg_factor_effector_dom_sf"/>
</dbReference>
<organism evidence="3 4">
    <name type="scientific">Rotaria sordida</name>
    <dbReference type="NCBI Taxonomy" id="392033"/>
    <lineage>
        <taxon>Eukaryota</taxon>
        <taxon>Metazoa</taxon>
        <taxon>Spiralia</taxon>
        <taxon>Gnathifera</taxon>
        <taxon>Rotifera</taxon>
        <taxon>Eurotatoria</taxon>
        <taxon>Bdelloidea</taxon>
        <taxon>Philodinida</taxon>
        <taxon>Philodinidae</taxon>
        <taxon>Rotaria</taxon>
    </lineage>
</organism>